<dbReference type="PROSITE" id="PS50110">
    <property type="entry name" value="RESPONSE_REGULATORY"/>
    <property type="match status" value="1"/>
</dbReference>
<dbReference type="InterPro" id="IPR001789">
    <property type="entry name" value="Sig_transdc_resp-reg_receiver"/>
</dbReference>
<dbReference type="InterPro" id="IPR011006">
    <property type="entry name" value="CheY-like_superfamily"/>
</dbReference>
<organism evidence="6 7">
    <name type="scientific">Thermanaerosceptrum fracticalcis</name>
    <dbReference type="NCBI Taxonomy" id="1712410"/>
    <lineage>
        <taxon>Bacteria</taxon>
        <taxon>Bacillati</taxon>
        <taxon>Bacillota</taxon>
        <taxon>Clostridia</taxon>
        <taxon>Eubacteriales</taxon>
        <taxon>Peptococcaceae</taxon>
        <taxon>Thermanaerosceptrum</taxon>
    </lineage>
</organism>
<dbReference type="InterPro" id="IPR050595">
    <property type="entry name" value="Bact_response_regulator"/>
</dbReference>
<dbReference type="Proteomes" id="UP000515847">
    <property type="component" value="Chromosome"/>
</dbReference>
<evidence type="ECO:0000256" key="4">
    <source>
        <dbReference type="PROSITE-ProRule" id="PRU00169"/>
    </source>
</evidence>
<evidence type="ECO:0000256" key="1">
    <source>
        <dbReference type="ARBA" id="ARBA00018672"/>
    </source>
</evidence>
<dbReference type="CDD" id="cd00156">
    <property type="entry name" value="REC"/>
    <property type="match status" value="1"/>
</dbReference>
<dbReference type="PANTHER" id="PTHR44591:SF3">
    <property type="entry name" value="RESPONSE REGULATORY DOMAIN-CONTAINING PROTEIN"/>
    <property type="match status" value="1"/>
</dbReference>
<dbReference type="Gene3D" id="3.40.50.2300">
    <property type="match status" value="1"/>
</dbReference>
<dbReference type="PANTHER" id="PTHR44591">
    <property type="entry name" value="STRESS RESPONSE REGULATOR PROTEIN 1"/>
    <property type="match status" value="1"/>
</dbReference>
<dbReference type="OrthoDB" id="37094at2"/>
<keyword evidence="2 4" id="KW-0597">Phosphoprotein</keyword>
<reference evidence="6 7" key="1">
    <citation type="journal article" date="2019" name="Front. Microbiol.">
        <title>Thermoanaerosceptrum fracticalcis gen. nov. sp. nov., a Novel Fumarate-Fermenting Microorganism From a Deep Fractured Carbonate Aquifer of the US Great Basin.</title>
        <authorList>
            <person name="Hamilton-Brehm S.D."/>
            <person name="Stewart L.E."/>
            <person name="Zavarin M."/>
            <person name="Caldwell M."/>
            <person name="Lawson P.A."/>
            <person name="Onstott T.C."/>
            <person name="Grzymski J."/>
            <person name="Neveux I."/>
            <person name="Lollar B.S."/>
            <person name="Russell C.E."/>
            <person name="Moser D.P."/>
        </authorList>
    </citation>
    <scope>NUCLEOTIDE SEQUENCE [LARGE SCALE GENOMIC DNA]</scope>
    <source>
        <strain evidence="6 7">DRI-13</strain>
    </source>
</reference>
<keyword evidence="7" id="KW-1185">Reference proteome</keyword>
<dbReference type="SMART" id="SM00448">
    <property type="entry name" value="REC"/>
    <property type="match status" value="1"/>
</dbReference>
<evidence type="ECO:0000313" key="6">
    <source>
        <dbReference type="EMBL" id="QNB46817.1"/>
    </source>
</evidence>
<dbReference type="KEGG" id="tfr:BR63_11145"/>
<dbReference type="AlphaFoldDB" id="A0A7G6E413"/>
<protein>
    <recommendedName>
        <fullName evidence="1">Stage 0 sporulation protein A homolog</fullName>
    </recommendedName>
</protein>
<dbReference type="SUPFAM" id="SSF52172">
    <property type="entry name" value="CheY-like"/>
    <property type="match status" value="1"/>
</dbReference>
<dbReference type="RefSeq" id="WP_034420206.1">
    <property type="nucleotide sequence ID" value="NZ_CP045798.1"/>
</dbReference>
<gene>
    <name evidence="6" type="ORF">BR63_11145</name>
</gene>
<proteinExistence type="predicted"/>
<dbReference type="GO" id="GO:0000160">
    <property type="term" value="P:phosphorelay signal transduction system"/>
    <property type="evidence" value="ECO:0007669"/>
    <property type="project" value="InterPro"/>
</dbReference>
<sequence length="262" mass="29891">MSTEKKVLIVEDSNIVRLEVKRTLEQYGVKVLELVNAEDLFRFPKRYQEVNLIILDITLPGMDGLTALERMRSEQAWAYLPVIILTGRADRVTVQRALKAGAVNYIRKPFTKEGLLERVEGVLGPLVPPEDNREAWTEAELEEQVRNEVKRAQRGGSLLSLLEIRMPDEMRSLPHLKELVNLRNKVKEQLREIDSVFLTRKRNLLLVLPLTGAEGAAVVTEKFRKWFTEQGIQKIDLALVTFPKDGVNEQELLNNLGKKLSG</sequence>
<evidence type="ECO:0000256" key="3">
    <source>
        <dbReference type="ARBA" id="ARBA00024867"/>
    </source>
</evidence>
<name>A0A7G6E413_THEFR</name>
<accession>A0A7G6E413</accession>
<dbReference type="EMBL" id="CP045798">
    <property type="protein sequence ID" value="QNB46817.1"/>
    <property type="molecule type" value="Genomic_DNA"/>
</dbReference>
<evidence type="ECO:0000256" key="2">
    <source>
        <dbReference type="ARBA" id="ARBA00022553"/>
    </source>
</evidence>
<evidence type="ECO:0000259" key="5">
    <source>
        <dbReference type="PROSITE" id="PS50110"/>
    </source>
</evidence>
<comment type="function">
    <text evidence="3">May play the central regulatory role in sporulation. It may be an element of the effector pathway responsible for the activation of sporulation genes in response to nutritional stress. Spo0A may act in concert with spo0H (a sigma factor) to control the expression of some genes that are critical to the sporulation process.</text>
</comment>
<feature type="modified residue" description="4-aspartylphosphate" evidence="4">
    <location>
        <position position="56"/>
    </location>
</feature>
<feature type="domain" description="Response regulatory" evidence="5">
    <location>
        <begin position="6"/>
        <end position="123"/>
    </location>
</feature>
<dbReference type="Pfam" id="PF00072">
    <property type="entry name" value="Response_reg"/>
    <property type="match status" value="1"/>
</dbReference>
<evidence type="ECO:0000313" key="7">
    <source>
        <dbReference type="Proteomes" id="UP000515847"/>
    </source>
</evidence>